<sequence length="193" mass="22522">MAHPLDILRRIHRLDQDQINLLSGLMQESHMPRGASIDGNSSIQNTSYYIMRGAARAFYTKDGKEHTMSFAFDDEYLMTHLVINSEDIPLTITFMEPSDIVYLPNRKLHETMISIEDIDHHEGLLFMNASLMHYTKYLEERIYVLQSMTASERYEWTLKRYPRLLECATVTQIASYLGITKETLYRIRSGKYG</sequence>
<dbReference type="RefSeq" id="WP_121700071.1">
    <property type="nucleotide sequence ID" value="NZ_JBCLPP010000033.1"/>
</dbReference>
<dbReference type="Proteomes" id="UP001565200">
    <property type="component" value="Unassembled WGS sequence"/>
</dbReference>
<accession>A0ABV4CXH9</accession>
<organism evidence="1 2">
    <name type="scientific">Heminiphilus faecis</name>
    <dbReference type="NCBI Taxonomy" id="2601703"/>
    <lineage>
        <taxon>Bacteria</taxon>
        <taxon>Pseudomonadati</taxon>
        <taxon>Bacteroidota</taxon>
        <taxon>Bacteroidia</taxon>
        <taxon>Bacteroidales</taxon>
        <taxon>Muribaculaceae</taxon>
        <taxon>Heminiphilus</taxon>
    </lineage>
</organism>
<name>A0ABV4CXH9_9BACT</name>
<proteinExistence type="predicted"/>
<dbReference type="Gene3D" id="2.60.120.10">
    <property type="entry name" value="Jelly Rolls"/>
    <property type="match status" value="1"/>
</dbReference>
<protein>
    <submittedName>
        <fullName evidence="1">Crp/Fnr family transcriptional regulator</fullName>
    </submittedName>
</protein>
<evidence type="ECO:0000313" key="1">
    <source>
        <dbReference type="EMBL" id="MEY8246120.1"/>
    </source>
</evidence>
<dbReference type="SUPFAM" id="SSF51206">
    <property type="entry name" value="cAMP-binding domain-like"/>
    <property type="match status" value="1"/>
</dbReference>
<dbReference type="InterPro" id="IPR018490">
    <property type="entry name" value="cNMP-bd_dom_sf"/>
</dbReference>
<evidence type="ECO:0000313" key="2">
    <source>
        <dbReference type="Proteomes" id="UP001565200"/>
    </source>
</evidence>
<dbReference type="EMBL" id="JBCLPP010000033">
    <property type="protein sequence ID" value="MEY8246120.1"/>
    <property type="molecule type" value="Genomic_DNA"/>
</dbReference>
<dbReference type="InterPro" id="IPR014710">
    <property type="entry name" value="RmlC-like_jellyroll"/>
</dbReference>
<keyword evidence="2" id="KW-1185">Reference proteome</keyword>
<gene>
    <name evidence="1" type="ORF">AAK873_10905</name>
</gene>
<reference evidence="1 2" key="1">
    <citation type="submission" date="2024-03" db="EMBL/GenBank/DDBJ databases">
        <title>Mouse gut bacterial collection (mGBC) of GemPharmatech.</title>
        <authorList>
            <person name="He Y."/>
            <person name="Dong L."/>
            <person name="Wu D."/>
            <person name="Gao X."/>
            <person name="Lin Z."/>
        </authorList>
    </citation>
    <scope>NUCLEOTIDE SEQUENCE [LARGE SCALE GENOMIC DNA]</scope>
    <source>
        <strain evidence="1 2">54-13</strain>
    </source>
</reference>
<comment type="caution">
    <text evidence="1">The sequence shown here is derived from an EMBL/GenBank/DDBJ whole genome shotgun (WGS) entry which is preliminary data.</text>
</comment>